<evidence type="ECO:0000313" key="3">
    <source>
        <dbReference type="EMBL" id="QDZ09313.1"/>
    </source>
</evidence>
<dbReference type="Pfam" id="PF07883">
    <property type="entry name" value="Cupin_2"/>
    <property type="match status" value="1"/>
</dbReference>
<dbReference type="RefSeq" id="WP_146288125.1">
    <property type="nucleotide sequence ID" value="NZ_CP042304.1"/>
</dbReference>
<dbReference type="GO" id="GO:0046872">
    <property type="term" value="F:metal ion binding"/>
    <property type="evidence" value="ECO:0007669"/>
    <property type="project" value="UniProtKB-KW"/>
</dbReference>
<keyword evidence="4" id="KW-1185">Reference proteome</keyword>
<dbReference type="AlphaFoldDB" id="A0A5B8LMG4"/>
<dbReference type="EMBL" id="CP042304">
    <property type="protein sequence ID" value="QDZ09313.1"/>
    <property type="molecule type" value="Genomic_DNA"/>
</dbReference>
<protein>
    <submittedName>
        <fullName evidence="3">Cupin domain-containing protein</fullName>
    </submittedName>
</protein>
<dbReference type="OrthoDB" id="122936at2"/>
<dbReference type="InterPro" id="IPR013096">
    <property type="entry name" value="Cupin_2"/>
</dbReference>
<gene>
    <name evidence="3" type="ORF">FPZ08_00210</name>
</gene>
<proteinExistence type="predicted"/>
<evidence type="ECO:0000256" key="1">
    <source>
        <dbReference type="ARBA" id="ARBA00022723"/>
    </source>
</evidence>
<dbReference type="PANTHER" id="PTHR35848:SF6">
    <property type="entry name" value="CUPIN TYPE-2 DOMAIN-CONTAINING PROTEIN"/>
    <property type="match status" value="1"/>
</dbReference>
<sequence length="111" mass="11989">MHVLRAADRAQSKSRTVRFEGAAYGTDISFFAVDSDPGQGPVLHTHPYAETWFVQEGRARFVADGKVLEVGPGDIVVAPGGTAHKFTNIGDGRLVMFCVHDTGTMAQENLE</sequence>
<dbReference type="InterPro" id="IPR011051">
    <property type="entry name" value="RmlC_Cupin_sf"/>
</dbReference>
<name>A0A5B8LMG4_9HYPH</name>
<dbReference type="Gene3D" id="2.60.120.10">
    <property type="entry name" value="Jelly Rolls"/>
    <property type="match status" value="1"/>
</dbReference>
<accession>A0A5B8LMG4</accession>
<reference evidence="3 4" key="1">
    <citation type="submission" date="2019-07" db="EMBL/GenBank/DDBJ databases">
        <title>Full genome sequence of Devosia sp. Gsoil 520.</title>
        <authorList>
            <person name="Im W.-T."/>
        </authorList>
    </citation>
    <scope>NUCLEOTIDE SEQUENCE [LARGE SCALE GENOMIC DNA]</scope>
    <source>
        <strain evidence="3 4">Gsoil 520</strain>
    </source>
</reference>
<keyword evidence="1" id="KW-0479">Metal-binding</keyword>
<dbReference type="SUPFAM" id="SSF51182">
    <property type="entry name" value="RmlC-like cupins"/>
    <property type="match status" value="1"/>
</dbReference>
<dbReference type="InterPro" id="IPR014710">
    <property type="entry name" value="RmlC-like_jellyroll"/>
</dbReference>
<feature type="domain" description="Cupin type-2" evidence="2">
    <location>
        <begin position="35"/>
        <end position="99"/>
    </location>
</feature>
<evidence type="ECO:0000313" key="4">
    <source>
        <dbReference type="Proteomes" id="UP000315364"/>
    </source>
</evidence>
<evidence type="ECO:0000259" key="2">
    <source>
        <dbReference type="Pfam" id="PF07883"/>
    </source>
</evidence>
<organism evidence="3 4">
    <name type="scientific">Devosia ginsengisoli</name>
    <dbReference type="NCBI Taxonomy" id="400770"/>
    <lineage>
        <taxon>Bacteria</taxon>
        <taxon>Pseudomonadati</taxon>
        <taxon>Pseudomonadota</taxon>
        <taxon>Alphaproteobacteria</taxon>
        <taxon>Hyphomicrobiales</taxon>
        <taxon>Devosiaceae</taxon>
        <taxon>Devosia</taxon>
    </lineage>
</organism>
<dbReference type="PANTHER" id="PTHR35848">
    <property type="entry name" value="OXALATE-BINDING PROTEIN"/>
    <property type="match status" value="1"/>
</dbReference>
<dbReference type="InterPro" id="IPR051610">
    <property type="entry name" value="GPI/OXD"/>
</dbReference>
<dbReference type="Proteomes" id="UP000315364">
    <property type="component" value="Chromosome"/>
</dbReference>
<dbReference type="KEGG" id="dea:FPZ08_00210"/>